<protein>
    <submittedName>
        <fullName evidence="1">Uncharacterized protein</fullName>
    </submittedName>
</protein>
<evidence type="ECO:0000313" key="2">
    <source>
        <dbReference type="Proteomes" id="UP001152888"/>
    </source>
</evidence>
<dbReference type="Proteomes" id="UP001152888">
    <property type="component" value="Unassembled WGS sequence"/>
</dbReference>
<evidence type="ECO:0000313" key="1">
    <source>
        <dbReference type="EMBL" id="CAH2006916.1"/>
    </source>
</evidence>
<accession>A0A9P0M8C5</accession>
<sequence>MPIIMLHYPGKVDSSSCIEKWVYCCLGILLMISDAGLCKTVLKPLHRLAKLTSLR</sequence>
<comment type="caution">
    <text evidence="1">The sequence shown here is derived from an EMBL/GenBank/DDBJ whole genome shotgun (WGS) entry which is preliminary data.</text>
</comment>
<dbReference type="EMBL" id="CAKOFQ010007716">
    <property type="protein sequence ID" value="CAH2006916.1"/>
    <property type="molecule type" value="Genomic_DNA"/>
</dbReference>
<gene>
    <name evidence="1" type="ORF">ACAOBT_LOCUS29377</name>
</gene>
<organism evidence="1 2">
    <name type="scientific">Acanthoscelides obtectus</name>
    <name type="common">Bean weevil</name>
    <name type="synonym">Bruchus obtectus</name>
    <dbReference type="NCBI Taxonomy" id="200917"/>
    <lineage>
        <taxon>Eukaryota</taxon>
        <taxon>Metazoa</taxon>
        <taxon>Ecdysozoa</taxon>
        <taxon>Arthropoda</taxon>
        <taxon>Hexapoda</taxon>
        <taxon>Insecta</taxon>
        <taxon>Pterygota</taxon>
        <taxon>Neoptera</taxon>
        <taxon>Endopterygota</taxon>
        <taxon>Coleoptera</taxon>
        <taxon>Polyphaga</taxon>
        <taxon>Cucujiformia</taxon>
        <taxon>Chrysomeloidea</taxon>
        <taxon>Chrysomelidae</taxon>
        <taxon>Bruchinae</taxon>
        <taxon>Bruchini</taxon>
        <taxon>Acanthoscelides</taxon>
    </lineage>
</organism>
<name>A0A9P0M8C5_ACAOB</name>
<reference evidence="1" key="1">
    <citation type="submission" date="2022-03" db="EMBL/GenBank/DDBJ databases">
        <authorList>
            <person name="Sayadi A."/>
        </authorList>
    </citation>
    <scope>NUCLEOTIDE SEQUENCE</scope>
</reference>
<keyword evidence="2" id="KW-1185">Reference proteome</keyword>
<proteinExistence type="predicted"/>
<dbReference type="AlphaFoldDB" id="A0A9P0M8C5"/>